<keyword evidence="6" id="KW-1185">Reference proteome</keyword>
<evidence type="ECO:0000256" key="1">
    <source>
        <dbReference type="ARBA" id="ARBA00023122"/>
    </source>
</evidence>
<feature type="domain" description="CBS" evidence="4">
    <location>
        <begin position="10"/>
        <end position="66"/>
    </location>
</feature>
<name>A0ABT1CYV2_9PROT</name>
<feature type="domain" description="BON" evidence="3">
    <location>
        <begin position="157"/>
        <end position="225"/>
    </location>
</feature>
<evidence type="ECO:0000259" key="4">
    <source>
        <dbReference type="PROSITE" id="PS51371"/>
    </source>
</evidence>
<dbReference type="SUPFAM" id="SSF54631">
    <property type="entry name" value="CBS-domain pair"/>
    <property type="match status" value="1"/>
</dbReference>
<evidence type="ECO:0000313" key="5">
    <source>
        <dbReference type="EMBL" id="MCO6414843.1"/>
    </source>
</evidence>
<gene>
    <name evidence="5" type="ORF">JYK14_01450</name>
</gene>
<feature type="domain" description="CBS" evidence="4">
    <location>
        <begin position="97"/>
        <end position="152"/>
    </location>
</feature>
<dbReference type="InterPro" id="IPR051257">
    <property type="entry name" value="Diverse_CBS-Domain"/>
</dbReference>
<keyword evidence="1 2" id="KW-0129">CBS domain</keyword>
<sequence>MNEPLARSLMTARVTTIPPDMPVADIARLLAEHGISAVPVVAADGSLLGLVTEADLICRLAAQLDEAPSWLGSLFADPAQAAERYARAHGFTAEEVMTTEVVTIPPDMPAAAIAATLERHRIRRVLVVEHRRLLGVVSRRDLLRVVESPEREPADVPDERIRRAIVARMRRHYWAASALTVDVHDGVVEFHGFSPGPSVQRALRVMAEQVPGVKEVSDQTVPIPADIYGYGAY</sequence>
<evidence type="ECO:0000313" key="6">
    <source>
        <dbReference type="Proteomes" id="UP001523392"/>
    </source>
</evidence>
<proteinExistence type="predicted"/>
<dbReference type="EMBL" id="JAFIRR010000009">
    <property type="protein sequence ID" value="MCO6414843.1"/>
    <property type="molecule type" value="Genomic_DNA"/>
</dbReference>
<dbReference type="PANTHER" id="PTHR43080:SF26">
    <property type="entry name" value="REGULATORY PROTEIN"/>
    <property type="match status" value="1"/>
</dbReference>
<dbReference type="InterPro" id="IPR007055">
    <property type="entry name" value="BON_dom"/>
</dbReference>
<reference evidence="5 6" key="1">
    <citation type="submission" date="2021-12" db="EMBL/GenBank/DDBJ databases">
        <title>Siccirubricoccus leaddurans sp. nov., a high concentration Zn2+ tolerance bacterium.</title>
        <authorList>
            <person name="Cao Y."/>
        </authorList>
    </citation>
    <scope>NUCLEOTIDE SEQUENCE [LARGE SCALE GENOMIC DNA]</scope>
    <source>
        <strain evidence="5 6">KC 17139</strain>
    </source>
</reference>
<accession>A0ABT1CYV2</accession>
<dbReference type="Gene3D" id="3.10.580.10">
    <property type="entry name" value="CBS-domain"/>
    <property type="match status" value="1"/>
</dbReference>
<dbReference type="PIRSF" id="PIRSF036990">
    <property type="entry name" value="UCP036990_CBS_BON"/>
    <property type="match status" value="1"/>
</dbReference>
<dbReference type="Pfam" id="PF04972">
    <property type="entry name" value="BON"/>
    <property type="match status" value="1"/>
</dbReference>
<evidence type="ECO:0000256" key="2">
    <source>
        <dbReference type="PROSITE-ProRule" id="PRU00703"/>
    </source>
</evidence>
<dbReference type="Proteomes" id="UP001523392">
    <property type="component" value="Unassembled WGS sequence"/>
</dbReference>
<dbReference type="PROSITE" id="PS51371">
    <property type="entry name" value="CBS"/>
    <property type="match status" value="2"/>
</dbReference>
<evidence type="ECO:0000259" key="3">
    <source>
        <dbReference type="PROSITE" id="PS50914"/>
    </source>
</evidence>
<dbReference type="RefSeq" id="WP_252951431.1">
    <property type="nucleotide sequence ID" value="NZ_JAFIRR010000009.1"/>
</dbReference>
<dbReference type="InterPro" id="IPR046342">
    <property type="entry name" value="CBS_dom_sf"/>
</dbReference>
<dbReference type="SMART" id="SM00116">
    <property type="entry name" value="CBS"/>
    <property type="match status" value="2"/>
</dbReference>
<dbReference type="PANTHER" id="PTHR43080">
    <property type="entry name" value="CBS DOMAIN-CONTAINING PROTEIN CBSX3, MITOCHONDRIAL"/>
    <property type="match status" value="1"/>
</dbReference>
<organism evidence="5 6">
    <name type="scientific">Siccirubricoccus soli</name>
    <dbReference type="NCBI Taxonomy" id="2899147"/>
    <lineage>
        <taxon>Bacteria</taxon>
        <taxon>Pseudomonadati</taxon>
        <taxon>Pseudomonadota</taxon>
        <taxon>Alphaproteobacteria</taxon>
        <taxon>Acetobacterales</taxon>
        <taxon>Roseomonadaceae</taxon>
        <taxon>Siccirubricoccus</taxon>
    </lineage>
</organism>
<comment type="caution">
    <text evidence="5">The sequence shown here is derived from an EMBL/GenBank/DDBJ whole genome shotgun (WGS) entry which is preliminary data.</text>
</comment>
<dbReference type="Pfam" id="PF00571">
    <property type="entry name" value="CBS"/>
    <property type="match status" value="2"/>
</dbReference>
<protein>
    <submittedName>
        <fullName evidence="5">CBS domain-containing protein</fullName>
    </submittedName>
</protein>
<dbReference type="InterPro" id="IPR017080">
    <property type="entry name" value="UCP036990_CBS_BON"/>
</dbReference>
<dbReference type="CDD" id="cd04586">
    <property type="entry name" value="CBS_pair_BON_assoc"/>
    <property type="match status" value="1"/>
</dbReference>
<dbReference type="PROSITE" id="PS50914">
    <property type="entry name" value="BON"/>
    <property type="match status" value="1"/>
</dbReference>
<dbReference type="InterPro" id="IPR000644">
    <property type="entry name" value="CBS_dom"/>
</dbReference>